<organism evidence="4 5">
    <name type="scientific">Halobaculum marinum</name>
    <dbReference type="NCBI Taxonomy" id="3031996"/>
    <lineage>
        <taxon>Archaea</taxon>
        <taxon>Methanobacteriati</taxon>
        <taxon>Methanobacteriota</taxon>
        <taxon>Stenosarchaea group</taxon>
        <taxon>Halobacteria</taxon>
        <taxon>Halobacteriales</taxon>
        <taxon>Haloferacaceae</taxon>
        <taxon>Halobaculum</taxon>
    </lineage>
</organism>
<dbReference type="CDD" id="cd02137">
    <property type="entry name" value="MhqN-like"/>
    <property type="match status" value="1"/>
</dbReference>
<evidence type="ECO:0000313" key="5">
    <source>
        <dbReference type="Proteomes" id="UP001596388"/>
    </source>
</evidence>
<comment type="caution">
    <text evidence="4">The sequence shown here is derived from an EMBL/GenBank/DDBJ whole genome shotgun (WGS) entry which is preliminary data.</text>
</comment>
<evidence type="ECO:0000256" key="1">
    <source>
        <dbReference type="ARBA" id="ARBA00007118"/>
    </source>
</evidence>
<keyword evidence="2" id="KW-0560">Oxidoreductase</keyword>
<dbReference type="EMBL" id="JBHTAG010000003">
    <property type="protein sequence ID" value="MFC7098181.1"/>
    <property type="molecule type" value="Genomic_DNA"/>
</dbReference>
<evidence type="ECO:0000313" key="4">
    <source>
        <dbReference type="EMBL" id="MFC7098181.1"/>
    </source>
</evidence>
<dbReference type="Pfam" id="PF00881">
    <property type="entry name" value="Nitroreductase"/>
    <property type="match status" value="1"/>
</dbReference>
<dbReference type="SUPFAM" id="SSF55469">
    <property type="entry name" value="FMN-dependent nitroreductase-like"/>
    <property type="match status" value="1"/>
</dbReference>
<dbReference type="InterPro" id="IPR029479">
    <property type="entry name" value="Nitroreductase"/>
</dbReference>
<sequence length="231" mass="25712">MEYEEVVTTRRSLHEYSDEEVSEETLEDIVEQATYAPSSFNLQPWEFLVVRDDDALATLAEVANGQEHIEQASATLVVLGDLDPSRHAEPVFQDWLDKGYIPDEETKGYLVDTVDGMADLPEEERRVWTNRSTALVAQQFMTAAWNQGVATLPMEGFDADALVDEFDIGAEYEPVMLIAVGYPAEDAGELQAERKYRRPVDEVLHYDSFDPVSETALAADQSGDASAPADD</sequence>
<dbReference type="AlphaFoldDB" id="A0ABD5X0P7"/>
<protein>
    <submittedName>
        <fullName evidence="4">Nitroreductase family protein</fullName>
    </submittedName>
</protein>
<dbReference type="Gene3D" id="3.40.109.10">
    <property type="entry name" value="NADH Oxidase"/>
    <property type="match status" value="1"/>
</dbReference>
<dbReference type="PANTHER" id="PTHR43673:SF10">
    <property type="entry name" value="NADH DEHYDROGENASE_NAD(P)H NITROREDUCTASE XCC3605-RELATED"/>
    <property type="match status" value="1"/>
</dbReference>
<dbReference type="GeneID" id="79270896"/>
<dbReference type="Proteomes" id="UP001596388">
    <property type="component" value="Unassembled WGS sequence"/>
</dbReference>
<evidence type="ECO:0000256" key="2">
    <source>
        <dbReference type="ARBA" id="ARBA00023002"/>
    </source>
</evidence>
<comment type="similarity">
    <text evidence="1">Belongs to the nitroreductase family.</text>
</comment>
<dbReference type="RefSeq" id="WP_276237317.1">
    <property type="nucleotide sequence ID" value="NZ_CP119989.1"/>
</dbReference>
<reference evidence="4 5" key="1">
    <citation type="journal article" date="2019" name="Int. J. Syst. Evol. Microbiol.">
        <title>The Global Catalogue of Microorganisms (GCM) 10K type strain sequencing project: providing services to taxonomists for standard genome sequencing and annotation.</title>
        <authorList>
            <consortium name="The Broad Institute Genomics Platform"/>
            <consortium name="The Broad Institute Genome Sequencing Center for Infectious Disease"/>
            <person name="Wu L."/>
            <person name="Ma J."/>
        </authorList>
    </citation>
    <scope>NUCLEOTIDE SEQUENCE [LARGE SCALE GENOMIC DNA]</scope>
    <source>
        <strain evidence="4 5">DT55</strain>
    </source>
</reference>
<accession>A0ABD5X0P7</accession>
<proteinExistence type="inferred from homology"/>
<dbReference type="PANTHER" id="PTHR43673">
    <property type="entry name" value="NAD(P)H NITROREDUCTASE YDGI-RELATED"/>
    <property type="match status" value="1"/>
</dbReference>
<evidence type="ECO:0000259" key="3">
    <source>
        <dbReference type="Pfam" id="PF00881"/>
    </source>
</evidence>
<gene>
    <name evidence="4" type="ORF">ACFQKD_12795</name>
</gene>
<name>A0ABD5X0P7_9EURY</name>
<dbReference type="GO" id="GO:0016491">
    <property type="term" value="F:oxidoreductase activity"/>
    <property type="evidence" value="ECO:0007669"/>
    <property type="project" value="UniProtKB-KW"/>
</dbReference>
<feature type="domain" description="Nitroreductase" evidence="3">
    <location>
        <begin position="8"/>
        <end position="182"/>
    </location>
</feature>
<dbReference type="InterPro" id="IPR000415">
    <property type="entry name" value="Nitroreductase-like"/>
</dbReference>
<keyword evidence="5" id="KW-1185">Reference proteome</keyword>